<dbReference type="GO" id="GO:0051087">
    <property type="term" value="F:protein-folding chaperone binding"/>
    <property type="evidence" value="ECO:0007669"/>
    <property type="project" value="InterPro"/>
</dbReference>
<evidence type="ECO:0000259" key="12">
    <source>
        <dbReference type="SMART" id="SM00978"/>
    </source>
</evidence>
<dbReference type="EMBL" id="MNPL01004420">
    <property type="protein sequence ID" value="OQR76769.1"/>
    <property type="molecule type" value="Genomic_DNA"/>
</dbReference>
<protein>
    <recommendedName>
        <fullName evidence="10">Mitochondrial import inner membrane translocase subunit TIM44</fullName>
    </recommendedName>
</protein>
<dbReference type="Gene3D" id="3.10.450.240">
    <property type="match status" value="1"/>
</dbReference>
<dbReference type="PANTHER" id="PTHR10721:SF1">
    <property type="entry name" value="MITOCHONDRIAL IMPORT INNER MEMBRANE TRANSLOCASE SUBUNIT TIM44"/>
    <property type="match status" value="1"/>
</dbReference>
<evidence type="ECO:0000256" key="9">
    <source>
        <dbReference type="ARBA" id="ARBA00023136"/>
    </source>
</evidence>
<dbReference type="InterPro" id="IPR007379">
    <property type="entry name" value="Tim44-like_dom"/>
</dbReference>
<dbReference type="SUPFAM" id="SSF54427">
    <property type="entry name" value="NTF2-like"/>
    <property type="match status" value="1"/>
</dbReference>
<name>A0A1V9XTF6_9ACAR</name>
<dbReference type="InterPro" id="IPR039544">
    <property type="entry name" value="Tim44-like"/>
</dbReference>
<evidence type="ECO:0000256" key="3">
    <source>
        <dbReference type="ARBA" id="ARBA00022448"/>
    </source>
</evidence>
<dbReference type="InParanoid" id="A0A1V9XTF6"/>
<keyword evidence="13" id="KW-0547">Nucleotide-binding</keyword>
<dbReference type="PIRSF" id="PIRSF037871">
    <property type="entry name" value="TIM44"/>
    <property type="match status" value="1"/>
</dbReference>
<keyword evidence="13" id="KW-0378">Hydrolase</keyword>
<evidence type="ECO:0000313" key="14">
    <source>
        <dbReference type="Proteomes" id="UP000192247"/>
    </source>
</evidence>
<gene>
    <name evidence="13" type="ORF">BIW11_07566</name>
</gene>
<keyword evidence="13" id="KW-0347">Helicase</keyword>
<keyword evidence="11" id="KW-0175">Coiled coil</keyword>
<comment type="subcellular location">
    <subcellularLocation>
        <location evidence="1 10">Mitochondrion inner membrane</location>
    </subcellularLocation>
</comment>
<dbReference type="GO" id="GO:0030150">
    <property type="term" value="P:protein import into mitochondrial matrix"/>
    <property type="evidence" value="ECO:0007669"/>
    <property type="project" value="InterPro"/>
</dbReference>
<evidence type="ECO:0000256" key="2">
    <source>
        <dbReference type="ARBA" id="ARBA00009597"/>
    </source>
</evidence>
<keyword evidence="5 10" id="KW-0653">Protein transport</keyword>
<dbReference type="InterPro" id="IPR017303">
    <property type="entry name" value="Tim44"/>
</dbReference>
<sequence length="414" mass="47188">MFRAAPLVLRQTSVPGRINGMELLPTTTTMALVPQRSMSKGGFFKTFYENLKQDLEKNKEMKENLKKFKEEAAKLEQSEALQKARRKFKAIESEASSSNIAENLQKLREQVGETIEKSRIGEEMSRTAEAAKRTIEGIAQKGDEILSKSDTLKAVSQSMEGDHIYRAPAVLLKRSALSAQNKDVVFEANDDAQGVELHRDSKWAQGWENFKNSNPYINKFMEMRTQLEESENPLVRASRAITNKMQDLFGGVFQITELSQVYTEILKIDPNFEKTQFLRMLERQIIPTVLEAMVRPDLEVLKDWMYEAPYSVLTTPIVMALKAGFVFDSRVLDISNVEIIMGKMMEEGPVLIVTFVSQKTQCVRDKSGKVVEGDPEKVMRFHNVWCFCRDPNELNPIAAWRILDLSMTANEQLI</sequence>
<dbReference type="GO" id="GO:0005743">
    <property type="term" value="C:mitochondrial inner membrane"/>
    <property type="evidence" value="ECO:0007669"/>
    <property type="project" value="UniProtKB-SubCell"/>
</dbReference>
<evidence type="ECO:0000256" key="5">
    <source>
        <dbReference type="ARBA" id="ARBA00022927"/>
    </source>
</evidence>
<dbReference type="AlphaFoldDB" id="A0A1V9XTF6"/>
<dbReference type="OrthoDB" id="10265990at2759"/>
<evidence type="ECO:0000256" key="11">
    <source>
        <dbReference type="SAM" id="Coils"/>
    </source>
</evidence>
<dbReference type="STRING" id="418985.A0A1V9XTF6"/>
<keyword evidence="4 10" id="KW-0999">Mitochondrion inner membrane</keyword>
<keyword evidence="13" id="KW-0067">ATP-binding</keyword>
<keyword evidence="9 10" id="KW-0472">Membrane</keyword>
<reference evidence="13 14" key="1">
    <citation type="journal article" date="2017" name="Gigascience">
        <title>Draft genome of the honey bee ectoparasitic mite, Tropilaelaps mercedesae, is shaped by the parasitic life history.</title>
        <authorList>
            <person name="Dong X."/>
            <person name="Armstrong S.D."/>
            <person name="Xia D."/>
            <person name="Makepeace B.L."/>
            <person name="Darby A.C."/>
            <person name="Kadowaki T."/>
        </authorList>
    </citation>
    <scope>NUCLEOTIDE SEQUENCE [LARGE SCALE GENOMIC DNA]</scope>
    <source>
        <strain evidence="13">Wuxi-XJTLU</strain>
    </source>
</reference>
<evidence type="ECO:0000256" key="1">
    <source>
        <dbReference type="ARBA" id="ARBA00004273"/>
    </source>
</evidence>
<dbReference type="Pfam" id="PF04280">
    <property type="entry name" value="Tim44"/>
    <property type="match status" value="1"/>
</dbReference>
<dbReference type="GO" id="GO:0004386">
    <property type="term" value="F:helicase activity"/>
    <property type="evidence" value="ECO:0007669"/>
    <property type="project" value="UniProtKB-KW"/>
</dbReference>
<keyword evidence="7 10" id="KW-0811">Translocation</keyword>
<evidence type="ECO:0000256" key="4">
    <source>
        <dbReference type="ARBA" id="ARBA00022792"/>
    </source>
</evidence>
<dbReference type="SMART" id="SM00978">
    <property type="entry name" value="Tim44"/>
    <property type="match status" value="1"/>
</dbReference>
<keyword evidence="8 10" id="KW-0496">Mitochondrion</keyword>
<proteinExistence type="inferred from homology"/>
<evidence type="ECO:0000313" key="13">
    <source>
        <dbReference type="EMBL" id="OQR76769.1"/>
    </source>
</evidence>
<accession>A0A1V9XTF6</accession>
<dbReference type="Proteomes" id="UP000192247">
    <property type="component" value="Unassembled WGS sequence"/>
</dbReference>
<evidence type="ECO:0000256" key="7">
    <source>
        <dbReference type="ARBA" id="ARBA00023010"/>
    </source>
</evidence>
<keyword evidence="6" id="KW-0809">Transit peptide</keyword>
<evidence type="ECO:0000256" key="6">
    <source>
        <dbReference type="ARBA" id="ARBA00022946"/>
    </source>
</evidence>
<keyword evidence="3 10" id="KW-0813">Transport</keyword>
<comment type="function">
    <text evidence="10">Essential component of the PAM complex, a complex required for the translocation of transit peptide-containing proteins from the inner membrane into the mitochondrial matrix in an ATP-dependent manner.</text>
</comment>
<organism evidence="13 14">
    <name type="scientific">Tropilaelaps mercedesae</name>
    <dbReference type="NCBI Taxonomy" id="418985"/>
    <lineage>
        <taxon>Eukaryota</taxon>
        <taxon>Metazoa</taxon>
        <taxon>Ecdysozoa</taxon>
        <taxon>Arthropoda</taxon>
        <taxon>Chelicerata</taxon>
        <taxon>Arachnida</taxon>
        <taxon>Acari</taxon>
        <taxon>Parasitiformes</taxon>
        <taxon>Mesostigmata</taxon>
        <taxon>Gamasina</taxon>
        <taxon>Dermanyssoidea</taxon>
        <taxon>Laelapidae</taxon>
        <taxon>Tropilaelaps</taxon>
    </lineage>
</organism>
<feature type="domain" description="Tim44-like" evidence="12">
    <location>
        <begin position="258"/>
        <end position="407"/>
    </location>
</feature>
<comment type="caution">
    <text evidence="13">The sequence shown here is derived from an EMBL/GenBank/DDBJ whole genome shotgun (WGS) entry which is preliminary data.</text>
</comment>
<dbReference type="InterPro" id="IPR032710">
    <property type="entry name" value="NTF2-like_dom_sf"/>
</dbReference>
<evidence type="ECO:0000256" key="10">
    <source>
        <dbReference type="PIRNR" id="PIRNR037871"/>
    </source>
</evidence>
<comment type="similarity">
    <text evidence="2 10">Belongs to the Tim44 family.</text>
</comment>
<dbReference type="FunCoup" id="A0A1V9XTF6">
    <property type="interactions" value="1669"/>
</dbReference>
<evidence type="ECO:0000256" key="8">
    <source>
        <dbReference type="ARBA" id="ARBA00023128"/>
    </source>
</evidence>
<keyword evidence="14" id="KW-1185">Reference proteome</keyword>
<feature type="coiled-coil region" evidence="11">
    <location>
        <begin position="45"/>
        <end position="94"/>
    </location>
</feature>
<dbReference type="PANTHER" id="PTHR10721">
    <property type="entry name" value="MITOCHONDRIAL IMPORT INNER MEMBRANE TRANSLOCASE SUBUNIT TIM44"/>
    <property type="match status" value="1"/>
</dbReference>